<proteinExistence type="predicted"/>
<accession>A0A922SHJ3</accession>
<dbReference type="InterPro" id="IPR032734">
    <property type="entry name" value="DCAF15_WD40"/>
</dbReference>
<evidence type="ECO:0000259" key="2">
    <source>
        <dbReference type="Pfam" id="PF14939"/>
    </source>
</evidence>
<feature type="region of interest" description="Disordered" evidence="1">
    <location>
        <begin position="416"/>
        <end position="443"/>
    </location>
</feature>
<sequence length="1222" mass="140070">MDSLAAKPEKFTVYSRNEYDKIISNSLRNMSDNSSNIVHKLFNRETYGGTSRKSNDRGRRVFERIPPRLRFCLMDIVPLSYLTEHVFMGFSQCGQFLLSFTYSCNTQLYFRESSKFTDSCSERSYLSVIGVPRLGCKRCTSFSRDEDDLVWGQRCLQHNFAIHTKFFCTSDSSMYEPVVQLAYSNQIIIYTDFIHILEIDFVEPDQEKAESQAEDTKNFLEREEVNSIDTNPGTPASDVSAPFQSPKYQNNVVQNILADFSEFEMEPYQMSKPVRLPDVMGQELCIQASSISHNLVEEWEGPSPSIRTLISPPLRSPRRRPAESMSRFNETHRIIAEKAYEFVEEAETKCEKLSMFRKRRLADKKYEFSEDNNENIVPFRVLRSNRKYFVGSTSKSQMKRAKSPTGESVVLRAHNQISRAPSPTTSSELKNPGLSTLESDHNSESEYRVTEMLDDGSLKTVAVHDNTSKTLSDCPVNEQDPYLVHSGNSKCSKFFTRFFVESDDEITSIITDSEDDCISGYHVALPLSAHGAGYIGLQGIGAGAWDRLCGAGPPLPPLTLRAHQRSLDTELLCNEVCGRLCNINKKKFIYCFDWGCHVIDVCQSSGCLSGFIFSKKRRPIVDSLKTAYLHYFGFPVANQDKKWVPHVFCESCRIILLQWSSGEKVYLPFGSPMLWREPSNHENDCYFCVTKTLGYNKKNKASIMYADVPSVTKPILHSKDPPHPVCPGSWSANILDDNNSDVEFKSISSDSDEFSPQETTPHLINQAELNDLIRDLQLSRSKAELLGSRLQQWHLLLPDTKVTFFRNRSKVYSEFFKREGEYCYCTDILGLFEAMNQNYDKTEWRLFIDSSKYSLKAVLLHNGNKKPSIPIGHAVNCKESYETMRTLINLIKYKEHQWKVCGDLKVIGMLVGLQGGYTKYCCFLCLWDSRAKQHHYVRKEWPVRNEYIPGKMNINHELLVDPNNVTLPPLHIKLGLMKNFVKALDKNSDALRYLQKIFPNITEGKLKEGIFIGPQIRKIMKDSQFENLLSVKGKSAWNSFKMLVENFLGNKKSENYEEIVNNLLKNFHDMGVNMSLKIHFLHSHLIFFPENLGSMSDEQGERFHQDLRTFEERHQGFWDENMLGDYCWSIVRETDSHNYKKKAKCLFVWDLVSVSGADRARELAKKLGPINMPPGNENRLLTTLTGRSLKRLTDVDNCIEITKNHPDSSESESSAEEDSDYD</sequence>
<feature type="region of interest" description="Disordered" evidence="1">
    <location>
        <begin position="307"/>
        <end position="326"/>
    </location>
</feature>
<feature type="region of interest" description="Disordered" evidence="1">
    <location>
        <begin position="1201"/>
        <end position="1222"/>
    </location>
</feature>
<dbReference type="Proteomes" id="UP000814243">
    <property type="component" value="Unassembled WGS sequence"/>
</dbReference>
<comment type="caution">
    <text evidence="3">The sequence shown here is derived from an EMBL/GenBank/DDBJ whole genome shotgun (WGS) entry which is preliminary data.</text>
</comment>
<feature type="domain" description="DDB1- and CUL4-associated factor 15 WD40 repeat-containing" evidence="2">
    <location>
        <begin position="59"/>
        <end position="109"/>
    </location>
</feature>
<reference evidence="3" key="1">
    <citation type="journal article" date="2021" name="G3 (Bethesda)">
        <title>Genome and transcriptome analysis of the beet armyworm Spodoptera exigua reveals targets for pest control. .</title>
        <authorList>
            <person name="Simon S."/>
            <person name="Breeschoten T."/>
            <person name="Jansen H.J."/>
            <person name="Dirks R.P."/>
            <person name="Schranz M.E."/>
            <person name="Ros V.I.D."/>
        </authorList>
    </citation>
    <scope>NUCLEOTIDE SEQUENCE</scope>
    <source>
        <strain evidence="3">TB_SE_WUR_2020</strain>
    </source>
</reference>
<name>A0A922SHJ3_SPOEX</name>
<dbReference type="CDD" id="cd20917">
    <property type="entry name" value="DCAF15-NTD"/>
    <property type="match status" value="1"/>
</dbReference>
<feature type="region of interest" description="Disordered" evidence="1">
    <location>
        <begin position="220"/>
        <end position="243"/>
    </location>
</feature>
<feature type="compositionally biased region" description="Polar residues" evidence="1">
    <location>
        <begin position="416"/>
        <end position="437"/>
    </location>
</feature>
<evidence type="ECO:0000313" key="4">
    <source>
        <dbReference type="Proteomes" id="UP000814243"/>
    </source>
</evidence>
<evidence type="ECO:0000256" key="1">
    <source>
        <dbReference type="SAM" id="MobiDB-lite"/>
    </source>
</evidence>
<protein>
    <recommendedName>
        <fullName evidence="2">DDB1- and CUL4-associated factor 15 WD40 repeat-containing domain-containing protein</fullName>
    </recommendedName>
</protein>
<gene>
    <name evidence="3" type="ORF">HF086_017158</name>
</gene>
<dbReference type="AlphaFoldDB" id="A0A922SHJ3"/>
<feature type="compositionally biased region" description="Acidic residues" evidence="1">
    <location>
        <begin position="1209"/>
        <end position="1222"/>
    </location>
</feature>
<dbReference type="Pfam" id="PF14939">
    <property type="entry name" value="DCAF15_WD40"/>
    <property type="match status" value="2"/>
</dbReference>
<evidence type="ECO:0000313" key="3">
    <source>
        <dbReference type="EMBL" id="KAH9637925.1"/>
    </source>
</evidence>
<feature type="domain" description="DDB1- and CUL4-associated factor 15 WD40 repeat-containing" evidence="2">
    <location>
        <begin position="116"/>
        <end position="200"/>
    </location>
</feature>
<dbReference type="PANTHER" id="PTHR46114">
    <property type="entry name" value="APPLE DOMAIN-CONTAINING PROTEIN"/>
    <property type="match status" value="1"/>
</dbReference>
<dbReference type="EMBL" id="JACEFF010000426">
    <property type="protein sequence ID" value="KAH9637925.1"/>
    <property type="molecule type" value="Genomic_DNA"/>
</dbReference>
<organism evidence="3 4">
    <name type="scientific">Spodoptera exigua</name>
    <name type="common">Beet armyworm</name>
    <name type="synonym">Noctua fulgens</name>
    <dbReference type="NCBI Taxonomy" id="7107"/>
    <lineage>
        <taxon>Eukaryota</taxon>
        <taxon>Metazoa</taxon>
        <taxon>Ecdysozoa</taxon>
        <taxon>Arthropoda</taxon>
        <taxon>Hexapoda</taxon>
        <taxon>Insecta</taxon>
        <taxon>Pterygota</taxon>
        <taxon>Neoptera</taxon>
        <taxon>Endopterygota</taxon>
        <taxon>Lepidoptera</taxon>
        <taxon>Glossata</taxon>
        <taxon>Ditrysia</taxon>
        <taxon>Noctuoidea</taxon>
        <taxon>Noctuidae</taxon>
        <taxon>Amphipyrinae</taxon>
        <taxon>Spodoptera</taxon>
    </lineage>
</organism>
<dbReference type="PANTHER" id="PTHR46114:SF1">
    <property type="entry name" value="ZAD DOMAIN-CONTAINING PROTEIN"/>
    <property type="match status" value="1"/>
</dbReference>